<dbReference type="InterPro" id="IPR022603">
    <property type="entry name" value="DUF3152"/>
</dbReference>
<dbReference type="KEGG" id="scad:DN051_18370"/>
<proteinExistence type="predicted"/>
<evidence type="ECO:0000313" key="3">
    <source>
        <dbReference type="EMBL" id="AWW42528.1"/>
    </source>
</evidence>
<sequence>MAGRHATEPGAKAAADSAGAPPLSGVTESPPADAKRGSRVSREPSPPARSPRPKPTPEVPVTGPGTFTTAQSSGSPVGSGPLRRYRVQVEDGIDISAEDAAAEIQTILAHERSWAAHGRGSFQLVSSEADFVIKIATPATADRLCLAQGLDTRGELNCETSEGVVVNLRRWVLGSPRFDGTPAEYRHLIINHEVGHEIGIRTHLGCPGPGRPAPVMMQQIKGLNGCLSNAWPYAENGDYLTGPTV</sequence>
<name>A0A2Z4JCS4_9ACTN</name>
<feature type="compositionally biased region" description="Basic and acidic residues" evidence="1">
    <location>
        <begin position="33"/>
        <end position="42"/>
    </location>
</feature>
<protein>
    <submittedName>
        <fullName evidence="3">DUF3152 domain-containing protein</fullName>
    </submittedName>
</protein>
<feature type="domain" description="DUF3152" evidence="2">
    <location>
        <begin position="57"/>
        <end position="224"/>
    </location>
</feature>
<feature type="compositionally biased region" description="Pro residues" evidence="1">
    <location>
        <begin position="44"/>
        <end position="58"/>
    </location>
</feature>
<dbReference type="AlphaFoldDB" id="A0A2Z4JCS4"/>
<evidence type="ECO:0000313" key="4">
    <source>
        <dbReference type="Proteomes" id="UP000249616"/>
    </source>
</evidence>
<organism evidence="3 4">
    <name type="scientific">Streptomyces cadmiisoli</name>
    <dbReference type="NCBI Taxonomy" id="2184053"/>
    <lineage>
        <taxon>Bacteria</taxon>
        <taxon>Bacillati</taxon>
        <taxon>Actinomycetota</taxon>
        <taxon>Actinomycetes</taxon>
        <taxon>Kitasatosporales</taxon>
        <taxon>Streptomycetaceae</taxon>
        <taxon>Streptomyces</taxon>
        <taxon>Streptomyces aurantiacus group</taxon>
    </lineage>
</organism>
<evidence type="ECO:0000256" key="1">
    <source>
        <dbReference type="SAM" id="MobiDB-lite"/>
    </source>
</evidence>
<feature type="compositionally biased region" description="Low complexity" evidence="1">
    <location>
        <begin position="59"/>
        <end position="69"/>
    </location>
</feature>
<dbReference type="EMBL" id="CP030073">
    <property type="protein sequence ID" value="AWW42528.1"/>
    <property type="molecule type" value="Genomic_DNA"/>
</dbReference>
<gene>
    <name evidence="3" type="ORF">DN051_18370</name>
</gene>
<dbReference type="SUPFAM" id="SSF55486">
    <property type="entry name" value="Metalloproteases ('zincins'), catalytic domain"/>
    <property type="match status" value="1"/>
</dbReference>
<feature type="compositionally biased region" description="Low complexity" evidence="1">
    <location>
        <begin position="9"/>
        <end position="25"/>
    </location>
</feature>
<dbReference type="Pfam" id="PF11350">
    <property type="entry name" value="DUF3152"/>
    <property type="match status" value="1"/>
</dbReference>
<accession>A0A2Z4JCS4</accession>
<reference evidence="3 4" key="1">
    <citation type="journal article" date="2019" name="Int. J. Syst. Evol. Microbiol.">
        <title>Streptomyces cadmiisoli sp. nov., a novel actinomycete isolated from cadmium-contaminated soil.</title>
        <authorList>
            <person name="Li K."/>
            <person name="Tang X."/>
            <person name="Zhao J."/>
            <person name="Guo Y."/>
            <person name="Tang Y."/>
            <person name="Gao J."/>
        </authorList>
    </citation>
    <scope>NUCLEOTIDE SEQUENCE [LARGE SCALE GENOMIC DNA]</scope>
    <source>
        <strain evidence="3 4">ZFG47</strain>
    </source>
</reference>
<evidence type="ECO:0000259" key="2">
    <source>
        <dbReference type="Pfam" id="PF11350"/>
    </source>
</evidence>
<dbReference type="Proteomes" id="UP000249616">
    <property type="component" value="Chromosome"/>
</dbReference>
<keyword evidence="4" id="KW-1185">Reference proteome</keyword>
<feature type="region of interest" description="Disordered" evidence="1">
    <location>
        <begin position="1"/>
        <end position="82"/>
    </location>
</feature>